<gene>
    <name evidence="1" type="ORF">H4R21_004468</name>
</gene>
<keyword evidence="2" id="KW-1185">Reference proteome</keyword>
<reference evidence="1" key="1">
    <citation type="submission" date="2022-07" db="EMBL/GenBank/DDBJ databases">
        <title>Phylogenomic reconstructions and comparative analyses of Kickxellomycotina fungi.</title>
        <authorList>
            <person name="Reynolds N.K."/>
            <person name="Stajich J.E."/>
            <person name="Barry K."/>
            <person name="Grigoriev I.V."/>
            <person name="Crous P."/>
            <person name="Smith M.E."/>
        </authorList>
    </citation>
    <scope>NUCLEOTIDE SEQUENCE</scope>
    <source>
        <strain evidence="1">BCRC 34780</strain>
    </source>
</reference>
<comment type="caution">
    <text evidence="1">The sequence shown here is derived from an EMBL/GenBank/DDBJ whole genome shotgun (WGS) entry which is preliminary data.</text>
</comment>
<accession>A0ACC1KYG0</accession>
<protein>
    <submittedName>
        <fullName evidence="1">Uncharacterized protein</fullName>
    </submittedName>
</protein>
<evidence type="ECO:0000313" key="2">
    <source>
        <dbReference type="Proteomes" id="UP001140087"/>
    </source>
</evidence>
<sequence length="350" mass="36905">MGSPAQAARVRTAVRLALVLAVLLAAPASAFTRTSTRTGTMTRTETRTSDGATETVTVASAFTSYMIYMNDDGPMSSFAGVVATTTDRNGQPSTYISPVVMAVPTAGIETVRPTDPAKTAGESHTGPQTKTATATSAGDDSNKQISIGPIVGGAVGGVLALAILGAALWALKRKVERKKQLEEHHREEMQLLAMELDGSFRPDKLRRGPFSDSSVAGDTHANGSNADDLASRYTGGTLSRNPPTLLEAYSSSAHPITIGTELTMDSQGRAGMPDGSPAVLDAIMPLRNSKVSEFYADLEWFPLVISESELMRHQGPSYTEDKALHNVASYIEKPSGQRGAALAGRAARRP</sequence>
<proteinExistence type="predicted"/>
<name>A0ACC1KYG0_9FUNG</name>
<evidence type="ECO:0000313" key="1">
    <source>
        <dbReference type="EMBL" id="KAJ2797056.1"/>
    </source>
</evidence>
<dbReference type="Proteomes" id="UP001140087">
    <property type="component" value="Unassembled WGS sequence"/>
</dbReference>
<dbReference type="EMBL" id="JANBUN010001697">
    <property type="protein sequence ID" value="KAJ2797056.1"/>
    <property type="molecule type" value="Genomic_DNA"/>
</dbReference>
<organism evidence="1 2">
    <name type="scientific">Coemansia helicoidea</name>
    <dbReference type="NCBI Taxonomy" id="1286919"/>
    <lineage>
        <taxon>Eukaryota</taxon>
        <taxon>Fungi</taxon>
        <taxon>Fungi incertae sedis</taxon>
        <taxon>Zoopagomycota</taxon>
        <taxon>Kickxellomycotina</taxon>
        <taxon>Kickxellomycetes</taxon>
        <taxon>Kickxellales</taxon>
        <taxon>Kickxellaceae</taxon>
        <taxon>Coemansia</taxon>
    </lineage>
</organism>